<evidence type="ECO:0000256" key="2">
    <source>
        <dbReference type="ARBA" id="ARBA00010735"/>
    </source>
</evidence>
<proteinExistence type="inferred from homology"/>
<dbReference type="InterPro" id="IPR011606">
    <property type="entry name" value="Brnchd-chn_aa_trnsp_permease"/>
</dbReference>
<dbReference type="Pfam" id="PF03591">
    <property type="entry name" value="AzlC"/>
    <property type="match status" value="1"/>
</dbReference>
<reference evidence="8 9" key="1">
    <citation type="journal article" date="2017" name="ISME J.">
        <title>Grape pomace compost harbors organohalide-respiring Dehalogenimonas species with novel reductive dehalogenase genes.</title>
        <authorList>
            <person name="Yang Y."/>
            <person name="Higgins S.A."/>
            <person name="Yan J."/>
            <person name="Simsir B."/>
            <person name="Chourey K."/>
            <person name="Iyer R."/>
            <person name="Hettich R.L."/>
            <person name="Baldwin B."/>
            <person name="Ogles D.M."/>
            <person name="Loffler F.E."/>
        </authorList>
    </citation>
    <scope>NUCLEOTIDE SEQUENCE [LARGE SCALE GENOMIC DNA]</scope>
    <source>
        <strain evidence="8 9">GP</strain>
    </source>
</reference>
<comment type="similarity">
    <text evidence="2">Belongs to the AzlC family.</text>
</comment>
<dbReference type="OrthoDB" id="3177005at2"/>
<gene>
    <name evidence="8" type="ORF">JP09_001890</name>
</gene>
<evidence type="ECO:0000256" key="4">
    <source>
        <dbReference type="ARBA" id="ARBA00022475"/>
    </source>
</evidence>
<comment type="caution">
    <text evidence="8">The sequence shown here is derived from an EMBL/GenBank/DDBJ whole genome shotgun (WGS) entry which is preliminary data.</text>
</comment>
<keyword evidence="4" id="KW-1003">Cell membrane</keyword>
<organism evidence="8 9">
    <name type="scientific">Dehalogenimonas etheniformans</name>
    <dbReference type="NCBI Taxonomy" id="1536648"/>
    <lineage>
        <taxon>Bacteria</taxon>
        <taxon>Bacillati</taxon>
        <taxon>Chloroflexota</taxon>
        <taxon>Dehalococcoidia</taxon>
        <taxon>Dehalococcoidales</taxon>
        <taxon>Dehalococcoidaceae</taxon>
        <taxon>Dehalogenimonas</taxon>
    </lineage>
</organism>
<evidence type="ECO:0000256" key="6">
    <source>
        <dbReference type="ARBA" id="ARBA00022989"/>
    </source>
</evidence>
<dbReference type="GO" id="GO:1903785">
    <property type="term" value="P:L-valine transmembrane transport"/>
    <property type="evidence" value="ECO:0007669"/>
    <property type="project" value="TreeGrafter"/>
</dbReference>
<keyword evidence="7" id="KW-0472">Membrane</keyword>
<keyword evidence="5" id="KW-0812">Transmembrane</keyword>
<dbReference type="AlphaFoldDB" id="A0A2P5P8M1"/>
<evidence type="ECO:0000256" key="3">
    <source>
        <dbReference type="ARBA" id="ARBA00022448"/>
    </source>
</evidence>
<sequence>MASDFRQGIKAALPIVLGYLPVGMAYGVLARAAGLSTFETGAMSLIVFAGASQFIAVGMLSSGIAAIPIILTTLAVNSRHLLMSSAIAPFFKGLSLKKVVVLASQLTDESFAMAMADTSKIAGRPNYQIGLQMTAWLAWFTGSLVGALFGSVIDSASFGIPFAMTALFICLLVIQLRSRIHLLVAVASGILALSLKGVLPNNLFIVAAAIIAPIFGLLLTQKRAIPVSPAELEVEN</sequence>
<keyword evidence="3" id="KW-0813">Transport</keyword>
<keyword evidence="6" id="KW-1133">Transmembrane helix</keyword>
<name>A0A2P5P8M1_9CHLR</name>
<evidence type="ECO:0000256" key="5">
    <source>
        <dbReference type="ARBA" id="ARBA00022692"/>
    </source>
</evidence>
<dbReference type="EMBL" id="JQAN02000006">
    <property type="protein sequence ID" value="PPD58652.1"/>
    <property type="molecule type" value="Genomic_DNA"/>
</dbReference>
<keyword evidence="9" id="KW-1185">Reference proteome</keyword>
<evidence type="ECO:0000313" key="9">
    <source>
        <dbReference type="Proteomes" id="UP000235653"/>
    </source>
</evidence>
<dbReference type="RefSeq" id="WP_102330136.1">
    <property type="nucleotide sequence ID" value="NZ_CP058566.2"/>
</dbReference>
<evidence type="ECO:0000256" key="1">
    <source>
        <dbReference type="ARBA" id="ARBA00004651"/>
    </source>
</evidence>
<dbReference type="PANTHER" id="PTHR34979:SF1">
    <property type="entry name" value="INNER MEMBRANE PROTEIN YGAZ"/>
    <property type="match status" value="1"/>
</dbReference>
<comment type="subcellular location">
    <subcellularLocation>
        <location evidence="1">Cell membrane</location>
        <topology evidence="1">Multi-pass membrane protein</topology>
    </subcellularLocation>
</comment>
<evidence type="ECO:0000256" key="7">
    <source>
        <dbReference type="ARBA" id="ARBA00023136"/>
    </source>
</evidence>
<dbReference type="Proteomes" id="UP000235653">
    <property type="component" value="Unassembled WGS sequence"/>
</dbReference>
<evidence type="ECO:0000313" key="8">
    <source>
        <dbReference type="EMBL" id="PPD58652.1"/>
    </source>
</evidence>
<accession>A0A2P5P8M1</accession>
<protein>
    <submittedName>
        <fullName evidence="8">Branched-chain amino acid ABC transporter permease</fullName>
    </submittedName>
</protein>
<dbReference type="PANTHER" id="PTHR34979">
    <property type="entry name" value="INNER MEMBRANE PROTEIN YGAZ"/>
    <property type="match status" value="1"/>
</dbReference>
<dbReference type="GO" id="GO:0005886">
    <property type="term" value="C:plasma membrane"/>
    <property type="evidence" value="ECO:0007669"/>
    <property type="project" value="UniProtKB-SubCell"/>
</dbReference>